<evidence type="ECO:0000313" key="2">
    <source>
        <dbReference type="EMBL" id="CEA00259.1"/>
    </source>
</evidence>
<dbReference type="Proteomes" id="UP000044136">
    <property type="component" value="Unassembled WGS sequence"/>
</dbReference>
<dbReference type="Pfam" id="PF06491">
    <property type="entry name" value="Disulph_isomer"/>
    <property type="match status" value="1"/>
</dbReference>
<proteinExistence type="inferred from homology"/>
<dbReference type="OrthoDB" id="9793981at2"/>
<evidence type="ECO:0000313" key="3">
    <source>
        <dbReference type="Proteomes" id="UP000044136"/>
    </source>
</evidence>
<dbReference type="InterPro" id="IPR009474">
    <property type="entry name" value="BrxB/BrxA"/>
</dbReference>
<dbReference type="AlphaFoldDB" id="A0A078M1X7"/>
<dbReference type="PANTHER" id="PTHR40052">
    <property type="entry name" value="UPF0403 PROTEIN YQIW-RELATED"/>
    <property type="match status" value="1"/>
</dbReference>
<name>A0A078M1X7_9STAP</name>
<dbReference type="PANTHER" id="PTHR40052:SF2">
    <property type="entry name" value="BACILLIREDOXIN BRXA"/>
    <property type="match status" value="1"/>
</dbReference>
<protein>
    <recommendedName>
        <fullName evidence="4">BrxA/BrxB family bacilliredoxin</fullName>
    </recommendedName>
</protein>
<gene>
    <name evidence="2" type="ORF">BN1048_00893</name>
</gene>
<dbReference type="eggNOG" id="ENOG5030YIF">
    <property type="taxonomic scope" value="Bacteria"/>
</dbReference>
<dbReference type="RefSeq" id="WP_035808867.1">
    <property type="nucleotide sequence ID" value="NZ_CCSE01000001.1"/>
</dbReference>
<dbReference type="STRING" id="1461582.BN1048_00893"/>
<reference evidence="2 3" key="1">
    <citation type="submission" date="2014-07" db="EMBL/GenBank/DDBJ databases">
        <authorList>
            <person name="Urmite Genomes Urmite Genomes"/>
        </authorList>
    </citation>
    <scope>NUCLEOTIDE SEQUENCE [LARGE SCALE GENOMIC DNA]</scope>
    <source>
        <strain evidence="2 3">13MG44_air</strain>
    </source>
</reference>
<evidence type="ECO:0008006" key="4">
    <source>
        <dbReference type="Google" id="ProtNLM"/>
    </source>
</evidence>
<sequence>MDAYQAYMREIAEPMRQELTNYDFEELTTPEGVHDFMKNVTEDETTFVVINSVCGCAAGLARPAAVTVTNQNPVKPDRLATVFAGQERPATAAMREYIDAAPSSPSFALFKGDKLVAFTARENIENRNIEDIMMDLKADFDEYCAK</sequence>
<organism evidence="2 3">
    <name type="scientific">Jeotgalicoccus saudimassiliensis</name>
    <dbReference type="NCBI Taxonomy" id="1461582"/>
    <lineage>
        <taxon>Bacteria</taxon>
        <taxon>Bacillati</taxon>
        <taxon>Bacillota</taxon>
        <taxon>Bacilli</taxon>
        <taxon>Bacillales</taxon>
        <taxon>Staphylococcaceae</taxon>
        <taxon>Jeotgalicoccus</taxon>
    </lineage>
</organism>
<dbReference type="EMBL" id="CCSE01000001">
    <property type="protein sequence ID" value="CEA00259.1"/>
    <property type="molecule type" value="Genomic_DNA"/>
</dbReference>
<dbReference type="HOGENOM" id="CLU_132521_0_0_9"/>
<keyword evidence="3" id="KW-1185">Reference proteome</keyword>
<comment type="similarity">
    <text evidence="1">Belongs to the bacilliredoxin family.</text>
</comment>
<evidence type="ECO:0000256" key="1">
    <source>
        <dbReference type="ARBA" id="ARBA00038305"/>
    </source>
</evidence>
<accession>A0A078M1X7</accession>
<dbReference type="Gene3D" id="3.40.30.10">
    <property type="entry name" value="Glutaredoxin"/>
    <property type="match status" value="1"/>
</dbReference>
<dbReference type="NCBIfam" id="TIGR04191">
    <property type="entry name" value="YphP_YqiW"/>
    <property type="match status" value="1"/>
</dbReference>